<organism evidence="12 13">
    <name type="scientific">Tolypocladium paradoxum</name>
    <dbReference type="NCBI Taxonomy" id="94208"/>
    <lineage>
        <taxon>Eukaryota</taxon>
        <taxon>Fungi</taxon>
        <taxon>Dikarya</taxon>
        <taxon>Ascomycota</taxon>
        <taxon>Pezizomycotina</taxon>
        <taxon>Sordariomycetes</taxon>
        <taxon>Hypocreomycetidae</taxon>
        <taxon>Hypocreales</taxon>
        <taxon>Ophiocordycipitaceae</taxon>
        <taxon>Tolypocladium</taxon>
    </lineage>
</organism>
<proteinExistence type="predicted"/>
<dbReference type="CDD" id="cd18578">
    <property type="entry name" value="ABC_6TM_Pgp_ABCB1_D2_like"/>
    <property type="match status" value="1"/>
</dbReference>
<evidence type="ECO:0000256" key="6">
    <source>
        <dbReference type="ARBA" id="ARBA00022989"/>
    </source>
</evidence>
<evidence type="ECO:0000256" key="3">
    <source>
        <dbReference type="ARBA" id="ARBA00022692"/>
    </source>
</evidence>
<feature type="transmembrane region" description="Helical" evidence="9">
    <location>
        <begin position="849"/>
        <end position="878"/>
    </location>
</feature>
<dbReference type="InterPro" id="IPR036640">
    <property type="entry name" value="ABC1_TM_sf"/>
</dbReference>
<feature type="transmembrane region" description="Helical" evidence="9">
    <location>
        <begin position="57"/>
        <end position="83"/>
    </location>
</feature>
<protein>
    <submittedName>
        <fullName evidence="12">Alpha-factor-transporting ATPase</fullName>
    </submittedName>
</protein>
<dbReference type="Pfam" id="PF00005">
    <property type="entry name" value="ABC_tran"/>
    <property type="match status" value="2"/>
</dbReference>
<dbReference type="GO" id="GO:0090374">
    <property type="term" value="P:oligopeptide export from mitochondrion"/>
    <property type="evidence" value="ECO:0007669"/>
    <property type="project" value="TreeGrafter"/>
</dbReference>
<feature type="transmembrane region" description="Helical" evidence="9">
    <location>
        <begin position="293"/>
        <end position="315"/>
    </location>
</feature>
<evidence type="ECO:0000256" key="1">
    <source>
        <dbReference type="ARBA" id="ARBA00004141"/>
    </source>
</evidence>
<feature type="region of interest" description="Disordered" evidence="8">
    <location>
        <begin position="759"/>
        <end position="780"/>
    </location>
</feature>
<feature type="domain" description="ABC transmembrane type-1" evidence="11">
    <location>
        <begin position="59"/>
        <end position="350"/>
    </location>
</feature>
<dbReference type="PROSITE" id="PS50929">
    <property type="entry name" value="ABC_TM1F"/>
    <property type="match status" value="2"/>
</dbReference>
<dbReference type="PROSITE" id="PS00211">
    <property type="entry name" value="ABC_TRANSPORTER_1"/>
    <property type="match status" value="1"/>
</dbReference>
<dbReference type="SUPFAM" id="SSF52540">
    <property type="entry name" value="P-loop containing nucleoside triphosphate hydrolases"/>
    <property type="match status" value="2"/>
</dbReference>
<comment type="subcellular location">
    <subcellularLocation>
        <location evidence="1">Membrane</location>
        <topology evidence="1">Multi-pass membrane protein</topology>
    </subcellularLocation>
</comment>
<evidence type="ECO:0000256" key="2">
    <source>
        <dbReference type="ARBA" id="ARBA00022448"/>
    </source>
</evidence>
<keyword evidence="4" id="KW-0547">Nucleotide-binding</keyword>
<feature type="transmembrane region" description="Helical" evidence="9">
    <location>
        <begin position="890"/>
        <end position="912"/>
    </location>
</feature>
<dbReference type="CDD" id="cd18577">
    <property type="entry name" value="ABC_6TM_Pgp_ABCB1_D1_like"/>
    <property type="match status" value="1"/>
</dbReference>
<feature type="region of interest" description="Disordered" evidence="8">
    <location>
        <begin position="627"/>
        <end position="650"/>
    </location>
</feature>
<feature type="transmembrane region" description="Helical" evidence="9">
    <location>
        <begin position="210"/>
        <end position="227"/>
    </location>
</feature>
<feature type="region of interest" description="Disordered" evidence="8">
    <location>
        <begin position="1423"/>
        <end position="1442"/>
    </location>
</feature>
<dbReference type="FunFam" id="3.40.50.300:FF:000604">
    <property type="entry name" value="ABC transporter B family member 28"/>
    <property type="match status" value="1"/>
</dbReference>
<dbReference type="EMBL" id="PKSG01000646">
    <property type="protein sequence ID" value="POR33822.1"/>
    <property type="molecule type" value="Genomic_DNA"/>
</dbReference>
<feature type="transmembrane region" description="Helical" evidence="9">
    <location>
        <begin position="327"/>
        <end position="348"/>
    </location>
</feature>
<dbReference type="OrthoDB" id="6500128at2759"/>
<dbReference type="Pfam" id="PF00664">
    <property type="entry name" value="ABC_membrane"/>
    <property type="match status" value="2"/>
</dbReference>
<gene>
    <name evidence="12" type="ORF">TPAR_05999</name>
</gene>
<sequence>MNSGSGATTAAPSSIEAASVVHLGSTALHADARHRHHQAKASWTSLFAFTKRSHAGVLFAAVVASAATAALRTVLAVFLGRIFDVIAEFGNGTRTGDSALEDVSKWCLVVVGLGLGNWLANTAFLSLWITFGELQADGVRRDIFSSLLARDLAWFDSLDQGISGLLVRSQTQTRELQLATSQVFGFLVCDTATSLASLAMALYYSWKMTLVLLATLPVSLIALSLATRRLEPAIRGQQAYLETTSKLTTASITAIDLVKVFNGLDNELRQYCHAAKLAARHYMVQAQCNSIQMGYIAFWVISMFVVGFWYGIVLVKDGLPPGHVLTTFYATLAALQGIEALVPHWLVLSKGMFAGSFLSSIARSEPPITGSGIHGAARPQNCLGDVRLTNVSFAYPSNPTKKVLNTSSFSFPAGQTTFVVGKSGSGKSTVANLVANLYKPLTGEIQLDGHPFDALDGKWIREKISLIQQTSVLFNDTFSNNVAIGHATPEKATPEEVLEACQVALLQSTLANLPNGLDTHVGAGGHGLSGGQRQKIALARARLRNPTVLILDEIASGLDRVSRALAMDAIREWRKDKTTIIITHDTSNIGDGEYVYVMDNGIVVQEGFGRDLASLLDGTVTALANSPSMESVECPVDSNGDSPDNATDCSTSPDTDACILPSRSVFVSQAIFDELESNAVRHSRSGLPQRTSLGLGTAYAWRLRAEEMWERRVSADRPIAGTRMTKYLEGEKRRFSAFIDSQFSSPGWLETEDKGIEVDLPPPILEESDAPEPGGPRTPTDGNVSFIFGAAERRENIPGLRLASTRDGLEAVEHTSTLSPVKKPAGKPSLLSTLKTVWPVLGPLDRLTLILGLATCLVGAASTPTFAYCLAQLLGVMWSSGDKVAEGRKWALYLVGVAIVDGLCTGGGRYLLERVGQAWVDNIRVEALRRILQQPRPWFDNKSHSPGRISECLERNAEEMRNIVGRFIPIVASVFGIISISVLWALAVSWKLTLVTLAPLPVVMGAIKGYAAVSGKWEGRCNEGAQDSSAVATEIFLNIRVVRALTLEKRFERKYRESTQQTFGLGVRRAGYTSWLYGLYQSMSYGLTALVFYYGMVLLAGDRRINVTDVLQVVNLLLFSIGTSSDILSGIPQLTMAQATAAQLLGYANLPLEHHDHQGRWSRMLHSPLPVRMYDVMFSYPQRAGDVVLRGVSLDIAPGECTAIVGHSGCGKSTLVSLLLGLYTPSNPADPEARAPLTFSNASPCDVDMHHLRSMMAYVSQSPFLFPATIAENIAYGLAPDSPHRHAESIVLAAQAAGLHDFIASLPQGYDTIVGDGGQTLSGGQAQRLSIARALVRRPRLLLLDEPTSALDAGNAATIRQTIRELVQRSRLENSAMAVVLVTHCSEMMQVADKIVVLGHGVKVEEGSYRELAQARGPFRQLISGGEWTDGPDGSDAMSTHT</sequence>
<evidence type="ECO:0000259" key="11">
    <source>
        <dbReference type="PROSITE" id="PS50929"/>
    </source>
</evidence>
<feature type="domain" description="ABC transporter" evidence="10">
    <location>
        <begin position="386"/>
        <end position="625"/>
    </location>
</feature>
<evidence type="ECO:0000313" key="12">
    <source>
        <dbReference type="EMBL" id="POR33822.1"/>
    </source>
</evidence>
<dbReference type="PANTHER" id="PTHR43394:SF15">
    <property type="entry name" value="ALPHA-FACTOR-TRANSPORTING ATPASE"/>
    <property type="match status" value="1"/>
</dbReference>
<keyword evidence="5" id="KW-0067">ATP-binding</keyword>
<accession>A0A2S4KUF2</accession>
<dbReference type="InterPro" id="IPR011527">
    <property type="entry name" value="ABC1_TM_dom"/>
</dbReference>
<dbReference type="GO" id="GO:0005524">
    <property type="term" value="F:ATP binding"/>
    <property type="evidence" value="ECO:0007669"/>
    <property type="project" value="UniProtKB-KW"/>
</dbReference>
<feature type="domain" description="ABC transmembrane type-1" evidence="11">
    <location>
        <begin position="850"/>
        <end position="1136"/>
    </location>
</feature>
<keyword evidence="13" id="KW-1185">Reference proteome</keyword>
<evidence type="ECO:0000256" key="7">
    <source>
        <dbReference type="ARBA" id="ARBA00023136"/>
    </source>
</evidence>
<dbReference type="InterPro" id="IPR003439">
    <property type="entry name" value="ABC_transporter-like_ATP-bd"/>
</dbReference>
<feature type="compositionally biased region" description="Polar residues" evidence="8">
    <location>
        <begin position="639"/>
        <end position="650"/>
    </location>
</feature>
<dbReference type="GO" id="GO:0015421">
    <property type="term" value="F:ABC-type oligopeptide transporter activity"/>
    <property type="evidence" value="ECO:0007669"/>
    <property type="project" value="TreeGrafter"/>
</dbReference>
<reference evidence="12 13" key="1">
    <citation type="submission" date="2018-01" db="EMBL/GenBank/DDBJ databases">
        <title>Harnessing the power of phylogenomics to disentangle the directionality and signatures of interkingdom host jumping in the parasitic fungal genus Tolypocladium.</title>
        <authorList>
            <person name="Quandt C.A."/>
            <person name="Patterson W."/>
            <person name="Spatafora J.W."/>
        </authorList>
    </citation>
    <scope>NUCLEOTIDE SEQUENCE [LARGE SCALE GENOMIC DNA]</scope>
    <source>
        <strain evidence="12 13">NRBC 100945</strain>
    </source>
</reference>
<dbReference type="PROSITE" id="PS50893">
    <property type="entry name" value="ABC_TRANSPORTER_2"/>
    <property type="match status" value="2"/>
</dbReference>
<evidence type="ECO:0000256" key="5">
    <source>
        <dbReference type="ARBA" id="ARBA00022840"/>
    </source>
</evidence>
<evidence type="ECO:0000313" key="13">
    <source>
        <dbReference type="Proteomes" id="UP000237481"/>
    </source>
</evidence>
<dbReference type="InterPro" id="IPR039421">
    <property type="entry name" value="Type_1_exporter"/>
</dbReference>
<dbReference type="Gene3D" id="3.40.50.300">
    <property type="entry name" value="P-loop containing nucleotide triphosphate hydrolases"/>
    <property type="match status" value="2"/>
</dbReference>
<dbReference type="Proteomes" id="UP000237481">
    <property type="component" value="Unassembled WGS sequence"/>
</dbReference>
<evidence type="ECO:0000259" key="10">
    <source>
        <dbReference type="PROSITE" id="PS50893"/>
    </source>
</evidence>
<keyword evidence="3 9" id="KW-0812">Transmembrane</keyword>
<dbReference type="GO" id="GO:0005743">
    <property type="term" value="C:mitochondrial inner membrane"/>
    <property type="evidence" value="ECO:0007669"/>
    <property type="project" value="TreeGrafter"/>
</dbReference>
<dbReference type="InterPro" id="IPR027417">
    <property type="entry name" value="P-loop_NTPase"/>
</dbReference>
<dbReference type="Gene3D" id="1.20.1560.10">
    <property type="entry name" value="ABC transporter type 1, transmembrane domain"/>
    <property type="match status" value="2"/>
</dbReference>
<name>A0A2S4KUF2_9HYPO</name>
<comment type="caution">
    <text evidence="12">The sequence shown here is derived from an EMBL/GenBank/DDBJ whole genome shotgun (WGS) entry which is preliminary data.</text>
</comment>
<feature type="transmembrane region" description="Helical" evidence="9">
    <location>
        <begin position="103"/>
        <end position="131"/>
    </location>
</feature>
<feature type="transmembrane region" description="Helical" evidence="9">
    <location>
        <begin position="963"/>
        <end position="987"/>
    </location>
</feature>
<dbReference type="PANTHER" id="PTHR43394">
    <property type="entry name" value="ATP-DEPENDENT PERMEASE MDL1, MITOCHONDRIAL"/>
    <property type="match status" value="1"/>
</dbReference>
<keyword evidence="6 9" id="KW-1133">Transmembrane helix</keyword>
<evidence type="ECO:0000256" key="9">
    <source>
        <dbReference type="SAM" id="Phobius"/>
    </source>
</evidence>
<dbReference type="GO" id="GO:0016887">
    <property type="term" value="F:ATP hydrolysis activity"/>
    <property type="evidence" value="ECO:0007669"/>
    <property type="project" value="InterPro"/>
</dbReference>
<feature type="transmembrane region" description="Helical" evidence="9">
    <location>
        <begin position="183"/>
        <end position="204"/>
    </location>
</feature>
<dbReference type="STRING" id="94208.A0A2S4KUF2"/>
<dbReference type="SUPFAM" id="SSF90123">
    <property type="entry name" value="ABC transporter transmembrane region"/>
    <property type="match status" value="2"/>
</dbReference>
<feature type="domain" description="ABC transporter" evidence="10">
    <location>
        <begin position="1171"/>
        <end position="1425"/>
    </location>
</feature>
<dbReference type="InterPro" id="IPR017871">
    <property type="entry name" value="ABC_transporter-like_CS"/>
</dbReference>
<evidence type="ECO:0000256" key="8">
    <source>
        <dbReference type="SAM" id="MobiDB-lite"/>
    </source>
</evidence>
<dbReference type="InterPro" id="IPR003593">
    <property type="entry name" value="AAA+_ATPase"/>
</dbReference>
<feature type="transmembrane region" description="Helical" evidence="9">
    <location>
        <begin position="1083"/>
        <end position="1101"/>
    </location>
</feature>
<dbReference type="FunFam" id="3.40.50.300:FF:001471">
    <property type="entry name" value="P-loop containing nucleoside triphosphate hydrolase protein"/>
    <property type="match status" value="1"/>
</dbReference>
<keyword evidence="2" id="KW-0813">Transport</keyword>
<keyword evidence="7 9" id="KW-0472">Membrane</keyword>
<dbReference type="SMART" id="SM00382">
    <property type="entry name" value="AAA"/>
    <property type="match status" value="2"/>
</dbReference>
<evidence type="ECO:0000256" key="4">
    <source>
        <dbReference type="ARBA" id="ARBA00022741"/>
    </source>
</evidence>